<dbReference type="EMBL" id="CAEKDK010000006">
    <property type="protein sequence ID" value="CAB4283021.1"/>
    <property type="molecule type" value="Genomic_DNA"/>
</dbReference>
<evidence type="ECO:0000313" key="3">
    <source>
        <dbReference type="Proteomes" id="UP000507222"/>
    </source>
</evidence>
<reference evidence="4" key="1">
    <citation type="journal article" date="2020" name="Genome Biol.">
        <title>Gamete binning: chromosome-level and haplotype-resolved genome assembly enabled by high-throughput single-cell sequencing of gamete genomes.</title>
        <authorList>
            <person name="Campoy J.A."/>
            <person name="Sun H."/>
            <person name="Goel M."/>
            <person name="Jiao W.-B."/>
            <person name="Folz-Donahue K."/>
            <person name="Wang N."/>
            <person name="Rubio M."/>
            <person name="Liu C."/>
            <person name="Kukat C."/>
            <person name="Ruiz D."/>
            <person name="Huettel B."/>
            <person name="Schneeberger K."/>
        </authorList>
    </citation>
    <scope>NUCLEOTIDE SEQUENCE [LARGE SCALE GENOMIC DNA]</scope>
    <source>
        <strain evidence="4">cv. Rojo Pasion</strain>
    </source>
</reference>
<evidence type="ECO:0000313" key="1">
    <source>
        <dbReference type="EMBL" id="CAB4283021.1"/>
    </source>
</evidence>
<organism evidence="2 4">
    <name type="scientific">Prunus armeniaca</name>
    <name type="common">Apricot</name>
    <name type="synonym">Armeniaca vulgaris</name>
    <dbReference type="NCBI Taxonomy" id="36596"/>
    <lineage>
        <taxon>Eukaryota</taxon>
        <taxon>Viridiplantae</taxon>
        <taxon>Streptophyta</taxon>
        <taxon>Embryophyta</taxon>
        <taxon>Tracheophyta</taxon>
        <taxon>Spermatophyta</taxon>
        <taxon>Magnoliopsida</taxon>
        <taxon>eudicotyledons</taxon>
        <taxon>Gunneridae</taxon>
        <taxon>Pentapetalae</taxon>
        <taxon>rosids</taxon>
        <taxon>fabids</taxon>
        <taxon>Rosales</taxon>
        <taxon>Rosaceae</taxon>
        <taxon>Amygdaloideae</taxon>
        <taxon>Amygdaleae</taxon>
        <taxon>Prunus</taxon>
    </lineage>
</organism>
<protein>
    <submittedName>
        <fullName evidence="2">Uncharacterized protein</fullName>
    </submittedName>
</protein>
<name>A0A6J5XHN7_PRUAR</name>
<gene>
    <name evidence="1" type="ORF">CURHAP_LOCUS36838</name>
    <name evidence="2" type="ORF">ORAREDHAP_LOCUS36468</name>
</gene>
<dbReference type="Proteomes" id="UP000507245">
    <property type="component" value="Unassembled WGS sequence"/>
</dbReference>
<proteinExistence type="predicted"/>
<evidence type="ECO:0000313" key="2">
    <source>
        <dbReference type="EMBL" id="CAB4313456.1"/>
    </source>
</evidence>
<accession>A0A6J5XHN7</accession>
<dbReference type="EMBL" id="CAEKKB010000006">
    <property type="protein sequence ID" value="CAB4313456.1"/>
    <property type="molecule type" value="Genomic_DNA"/>
</dbReference>
<evidence type="ECO:0000313" key="4">
    <source>
        <dbReference type="Proteomes" id="UP000507245"/>
    </source>
</evidence>
<keyword evidence="4" id="KW-1185">Reference proteome</keyword>
<dbReference type="Proteomes" id="UP000507222">
    <property type="component" value="Unassembled WGS sequence"/>
</dbReference>
<reference evidence="2 3" key="2">
    <citation type="submission" date="2020-05" db="EMBL/GenBank/DDBJ databases">
        <authorList>
            <person name="Campoy J."/>
            <person name="Schneeberger K."/>
            <person name="Spophaly S."/>
        </authorList>
    </citation>
    <scope>NUCLEOTIDE SEQUENCE [LARGE SCALE GENOMIC DNA]</scope>
    <source>
        <strain evidence="2">PruArmRojPasFocal</strain>
    </source>
</reference>
<dbReference type="AlphaFoldDB" id="A0A6J5XHN7"/>
<sequence length="66" mass="7288">MISTKLEYEEVARRTTRVGDDVTQSKGTVMKMICLGVCLLDMAPSWIGASLVDDLLGVTRTRLVRS</sequence>